<reference evidence="2" key="1">
    <citation type="submission" date="2021-06" db="EMBL/GenBank/DDBJ databases">
        <authorList>
            <person name="Kallberg Y."/>
            <person name="Tangrot J."/>
            <person name="Rosling A."/>
        </authorList>
    </citation>
    <scope>NUCLEOTIDE SEQUENCE</scope>
    <source>
        <strain evidence="2">FL966</strain>
    </source>
</reference>
<proteinExistence type="predicted"/>
<feature type="transmembrane region" description="Helical" evidence="1">
    <location>
        <begin position="12"/>
        <end position="32"/>
    </location>
</feature>
<keyword evidence="1" id="KW-0472">Membrane</keyword>
<dbReference type="AlphaFoldDB" id="A0A9N9HIL8"/>
<evidence type="ECO:0000256" key="1">
    <source>
        <dbReference type="SAM" id="Phobius"/>
    </source>
</evidence>
<accession>A0A9N9HIL8</accession>
<evidence type="ECO:0000313" key="3">
    <source>
        <dbReference type="Proteomes" id="UP000789759"/>
    </source>
</evidence>
<organism evidence="2 3">
    <name type="scientific">Cetraspora pellucida</name>
    <dbReference type="NCBI Taxonomy" id="1433469"/>
    <lineage>
        <taxon>Eukaryota</taxon>
        <taxon>Fungi</taxon>
        <taxon>Fungi incertae sedis</taxon>
        <taxon>Mucoromycota</taxon>
        <taxon>Glomeromycotina</taxon>
        <taxon>Glomeromycetes</taxon>
        <taxon>Diversisporales</taxon>
        <taxon>Gigasporaceae</taxon>
        <taxon>Cetraspora</taxon>
    </lineage>
</organism>
<keyword evidence="1" id="KW-0812">Transmembrane</keyword>
<dbReference type="EMBL" id="CAJVQA010009938">
    <property type="protein sequence ID" value="CAG8691389.1"/>
    <property type="molecule type" value="Genomic_DNA"/>
</dbReference>
<keyword evidence="1" id="KW-1133">Transmembrane helix</keyword>
<sequence>MKARYNGSCEFRLCILIVGFFLALPIYMNHIMSLLRSRLYLTS</sequence>
<comment type="caution">
    <text evidence="2">The sequence shown here is derived from an EMBL/GenBank/DDBJ whole genome shotgun (WGS) entry which is preliminary data.</text>
</comment>
<evidence type="ECO:0000313" key="2">
    <source>
        <dbReference type="EMBL" id="CAG8691389.1"/>
    </source>
</evidence>
<protein>
    <submittedName>
        <fullName evidence="2">3863_t:CDS:1</fullName>
    </submittedName>
</protein>
<keyword evidence="3" id="KW-1185">Reference proteome</keyword>
<dbReference type="Proteomes" id="UP000789759">
    <property type="component" value="Unassembled WGS sequence"/>
</dbReference>
<gene>
    <name evidence="2" type="ORF">CPELLU_LOCUS11317</name>
</gene>
<name>A0A9N9HIL8_9GLOM</name>